<keyword evidence="1" id="KW-0489">Methyltransferase</keyword>
<proteinExistence type="predicted"/>
<keyword evidence="1" id="KW-0808">Transferase</keyword>
<dbReference type="InterPro" id="IPR006901">
    <property type="entry name" value="TrmK"/>
</dbReference>
<comment type="caution">
    <text evidence="1">The sequence shown here is derived from an EMBL/GenBank/DDBJ whole genome shotgun (WGS) entry which is preliminary data.</text>
</comment>
<dbReference type="Gene3D" id="1.10.287.1890">
    <property type="match status" value="1"/>
</dbReference>
<sequence length="254" mass="27996">MVKLSKRLHTIASYVPEGAKVADIGSDHALLPVYLAQTGRVAYAVAGEINDGPFEAASKQVKEAGLGSVISVRQGNGLAVIDEHEVDVVTIAGMGGALIVSILEEGKPKLASVRTLVLQPNVAEDQVRHWLVRNDWVLHDETVLEEDGKFYEILCAYRHPDAASANRELYRPKRLGEGLIVESVELARYGPLLLTRGDAAFYDKWKSEIEKISHIIAGMTRGGTEAAYKRQQELLAERERIEEVLSCWQKVKPS</sequence>
<keyword evidence="2" id="KW-1185">Reference proteome</keyword>
<dbReference type="Pfam" id="PF04816">
    <property type="entry name" value="TrmK"/>
    <property type="match status" value="1"/>
</dbReference>
<organism evidence="1 2">
    <name type="scientific">Paenibacillus ginsengarvi</name>
    <dbReference type="NCBI Taxonomy" id="400777"/>
    <lineage>
        <taxon>Bacteria</taxon>
        <taxon>Bacillati</taxon>
        <taxon>Bacillota</taxon>
        <taxon>Bacilli</taxon>
        <taxon>Bacillales</taxon>
        <taxon>Paenibacillaceae</taxon>
        <taxon>Paenibacillus</taxon>
    </lineage>
</organism>
<dbReference type="EMBL" id="RBAH01000001">
    <property type="protein sequence ID" value="RKN86946.1"/>
    <property type="molecule type" value="Genomic_DNA"/>
</dbReference>
<dbReference type="SUPFAM" id="SSF53335">
    <property type="entry name" value="S-adenosyl-L-methionine-dependent methyltransferases"/>
    <property type="match status" value="1"/>
</dbReference>
<protein>
    <submittedName>
        <fullName evidence="1">tRNA (Adenine-N(1))-methyltransferase</fullName>
    </submittedName>
</protein>
<dbReference type="GO" id="GO:0160105">
    <property type="term" value="F:tRNA (adenine(22)-N1)-methyltransferase activity"/>
    <property type="evidence" value="ECO:0007669"/>
    <property type="project" value="InterPro"/>
</dbReference>
<evidence type="ECO:0000313" key="2">
    <source>
        <dbReference type="Proteomes" id="UP000282311"/>
    </source>
</evidence>
<evidence type="ECO:0000313" key="1">
    <source>
        <dbReference type="EMBL" id="RKN86946.1"/>
    </source>
</evidence>
<dbReference type="OrthoDB" id="5881184at2"/>
<dbReference type="AlphaFoldDB" id="A0A3B0CZV4"/>
<gene>
    <name evidence="1" type="ORF">D7M11_03050</name>
</gene>
<dbReference type="Gene3D" id="3.40.50.150">
    <property type="entry name" value="Vaccinia Virus protein VP39"/>
    <property type="match status" value="1"/>
</dbReference>
<accession>A0A3B0CZV4</accession>
<dbReference type="GO" id="GO:0032259">
    <property type="term" value="P:methylation"/>
    <property type="evidence" value="ECO:0007669"/>
    <property type="project" value="UniProtKB-KW"/>
</dbReference>
<name>A0A3B0CZV4_9BACL</name>
<dbReference type="PANTHER" id="PTHR38451">
    <property type="entry name" value="TRNA (ADENINE(22)-N(1))-METHYLTRANSFERASE"/>
    <property type="match status" value="1"/>
</dbReference>
<dbReference type="RefSeq" id="WP_120745654.1">
    <property type="nucleotide sequence ID" value="NZ_RBAH01000001.1"/>
</dbReference>
<dbReference type="PANTHER" id="PTHR38451:SF1">
    <property type="entry name" value="TRNA (ADENINE(22)-N(1))-METHYLTRANSFERASE"/>
    <property type="match status" value="1"/>
</dbReference>
<dbReference type="Proteomes" id="UP000282311">
    <property type="component" value="Unassembled WGS sequence"/>
</dbReference>
<dbReference type="PIRSF" id="PIRSF018637">
    <property type="entry name" value="TrmK"/>
    <property type="match status" value="1"/>
</dbReference>
<dbReference type="InterPro" id="IPR029063">
    <property type="entry name" value="SAM-dependent_MTases_sf"/>
</dbReference>
<reference evidence="1 2" key="1">
    <citation type="journal article" date="2007" name="Int. J. Syst. Evol. Microbiol.">
        <title>Paenibacillus ginsengarvi sp. nov., isolated from soil from ginseng cultivation.</title>
        <authorList>
            <person name="Yoon M.H."/>
            <person name="Ten L.N."/>
            <person name="Im W.T."/>
        </authorList>
    </citation>
    <scope>NUCLEOTIDE SEQUENCE [LARGE SCALE GENOMIC DNA]</scope>
    <source>
        <strain evidence="1 2">KCTC 13059</strain>
    </source>
</reference>